<dbReference type="InterPro" id="IPR010708">
    <property type="entry name" value="5'(3')-deoxyribonucleotidase"/>
</dbReference>
<name>A0AA96R6N7_9CAUD</name>
<dbReference type="GO" id="GO:0009264">
    <property type="term" value="P:deoxyribonucleotide catabolic process"/>
    <property type="evidence" value="ECO:0007669"/>
    <property type="project" value="InterPro"/>
</dbReference>
<evidence type="ECO:0000313" key="2">
    <source>
        <dbReference type="EMBL" id="WNO47532.1"/>
    </source>
</evidence>
<proteinExistence type="predicted"/>
<dbReference type="Gene3D" id="3.40.50.1000">
    <property type="entry name" value="HAD superfamily/HAD-like"/>
    <property type="match status" value="1"/>
</dbReference>
<evidence type="ECO:0008006" key="3">
    <source>
        <dbReference type="Google" id="ProtNLM"/>
    </source>
</evidence>
<dbReference type="Pfam" id="PF06941">
    <property type="entry name" value="NT5C"/>
    <property type="match status" value="1"/>
</dbReference>
<dbReference type="InterPro" id="IPR023214">
    <property type="entry name" value="HAD_sf"/>
</dbReference>
<dbReference type="EMBL" id="OR481006">
    <property type="protein sequence ID" value="WNO47532.1"/>
    <property type="molecule type" value="Genomic_DNA"/>
</dbReference>
<dbReference type="InterPro" id="IPR036412">
    <property type="entry name" value="HAD-like_sf"/>
</dbReference>
<protein>
    <recommendedName>
        <fullName evidence="3">Nucleotidase</fullName>
    </recommendedName>
</protein>
<reference evidence="2" key="1">
    <citation type="submission" date="2023-08" db="EMBL/GenBank/DDBJ databases">
        <authorList>
            <person name="Nazir A."/>
        </authorList>
    </citation>
    <scope>NUCLEOTIDE SEQUENCE</scope>
</reference>
<evidence type="ECO:0000256" key="1">
    <source>
        <dbReference type="PIRSR" id="PIRSR610708-1"/>
    </source>
</evidence>
<feature type="active site" description="Proton donor" evidence="1">
    <location>
        <position position="11"/>
    </location>
</feature>
<organism evidence="2">
    <name type="scientific">Staphylococcus phage vB_VibM_10AMN12</name>
    <dbReference type="NCBI Taxonomy" id="3076785"/>
    <lineage>
        <taxon>Viruses</taxon>
        <taxon>Duplodnaviria</taxon>
        <taxon>Heunggongvirae</taxon>
        <taxon>Uroviricota</taxon>
        <taxon>Caudoviricetes</taxon>
    </lineage>
</organism>
<dbReference type="SUPFAM" id="SSF56784">
    <property type="entry name" value="HAD-like"/>
    <property type="match status" value="1"/>
</dbReference>
<accession>A0AA96R6N7</accession>
<sequence>MQKIKIGIDLDITLFNTDIHWLKWLMLKPNKGFNRKQYISDSNNNNVEYNLTKYFEGISSEEGFKYWSDPNTYKSCDIHEGAKDVIRNLYEANCEIIFISYCMNCPDQIKYKLKRLKEEFDFMLPEDFNFIPAKKKHLVKCDLLVDDRNSFLQEMDDSVKLIKWESPYIQEVELDKPHTVCKTWVDVETIICDWMEEYYES</sequence>
<feature type="active site" description="Nucleophile" evidence="1">
    <location>
        <position position="9"/>
    </location>
</feature>
<dbReference type="GO" id="GO:0008253">
    <property type="term" value="F:5'-nucleotidase activity"/>
    <property type="evidence" value="ECO:0007669"/>
    <property type="project" value="InterPro"/>
</dbReference>